<organism evidence="2 3">
    <name type="scientific">Asaia krungthepensis NRIC 0535</name>
    <dbReference type="NCBI Taxonomy" id="1307925"/>
    <lineage>
        <taxon>Bacteria</taxon>
        <taxon>Pseudomonadati</taxon>
        <taxon>Pseudomonadota</taxon>
        <taxon>Alphaproteobacteria</taxon>
        <taxon>Acetobacterales</taxon>
        <taxon>Acetobacteraceae</taxon>
        <taxon>Asaia</taxon>
    </lineage>
</organism>
<evidence type="ECO:0000313" key="2">
    <source>
        <dbReference type="EMBL" id="GBQ90722.1"/>
    </source>
</evidence>
<sequence>MLNLILRTISGLTLALVVLISSARAQPASCILGAFTLPLLGGSGDAPLLPATMQGKPVALYYSTTVDGLYGGDITPYAGEDTNTRTSLLLDGVKGDDYSIFKPERLKLGDLELGSPGMVRLNAFPARLIGSRPVIGVIGPSLFAKLSVLLDLPHGVFALIRFSDDASCKTARADFLGAGEAAFPLDTQDRAWIRLNGIECAVMLDPNRAINTLPRAWAAASASDGSPNRNKPATVQAVLPTTGAPGIADTSFHLEDGTEPPETDRDISHSGERDRAPPAAGLGLEFFERHVVLFDYPKNTVYLLPSHHRREDAGSALRFPHRLQNLGPNIMTPSFSGWPLTPIYPAMVGRTQPF</sequence>
<gene>
    <name evidence="2" type="ORF">AA0535_2124</name>
</gene>
<keyword evidence="3" id="KW-1185">Reference proteome</keyword>
<dbReference type="EMBL" id="BAPV01000020">
    <property type="protein sequence ID" value="GBQ90722.1"/>
    <property type="molecule type" value="Genomic_DNA"/>
</dbReference>
<protein>
    <submittedName>
        <fullName evidence="2">Uncharacterized protein</fullName>
    </submittedName>
</protein>
<accession>A0ABQ0Q494</accession>
<proteinExistence type="predicted"/>
<evidence type="ECO:0000313" key="3">
    <source>
        <dbReference type="Proteomes" id="UP001062776"/>
    </source>
</evidence>
<reference evidence="2" key="1">
    <citation type="submission" date="2013-04" db="EMBL/GenBank/DDBJ databases">
        <title>The genome sequencing project of 58 acetic acid bacteria.</title>
        <authorList>
            <person name="Okamoto-Kainuma A."/>
            <person name="Ishikawa M."/>
            <person name="Umino S."/>
            <person name="Koizumi Y."/>
            <person name="Shiwa Y."/>
            <person name="Yoshikawa H."/>
            <person name="Matsutani M."/>
            <person name="Matsushita K."/>
        </authorList>
    </citation>
    <scope>NUCLEOTIDE SEQUENCE</scope>
    <source>
        <strain evidence="2">NRIC 0535</strain>
    </source>
</reference>
<feature type="compositionally biased region" description="Basic and acidic residues" evidence="1">
    <location>
        <begin position="252"/>
        <end position="276"/>
    </location>
</feature>
<evidence type="ECO:0000256" key="1">
    <source>
        <dbReference type="SAM" id="MobiDB-lite"/>
    </source>
</evidence>
<dbReference type="Proteomes" id="UP001062776">
    <property type="component" value="Unassembled WGS sequence"/>
</dbReference>
<dbReference type="RefSeq" id="WP_264816112.1">
    <property type="nucleotide sequence ID" value="NZ_BAPV01000020.1"/>
</dbReference>
<comment type="caution">
    <text evidence="2">The sequence shown here is derived from an EMBL/GenBank/DDBJ whole genome shotgun (WGS) entry which is preliminary data.</text>
</comment>
<name>A0ABQ0Q494_9PROT</name>
<feature type="region of interest" description="Disordered" evidence="1">
    <location>
        <begin position="245"/>
        <end position="276"/>
    </location>
</feature>